<evidence type="ECO:0000313" key="1">
    <source>
        <dbReference type="EMBL" id="CAH2402690.1"/>
    </source>
</evidence>
<reference evidence="1 2" key="1">
    <citation type="submission" date="2022-03" db="EMBL/GenBank/DDBJ databases">
        <authorList>
            <person name="Brunel B."/>
        </authorList>
    </citation>
    <scope>NUCLEOTIDE SEQUENCE [LARGE SCALE GENOMIC DNA]</scope>
    <source>
        <strain evidence="1">STM5069sample</strain>
    </source>
</reference>
<dbReference type="Proteomes" id="UP001153050">
    <property type="component" value="Unassembled WGS sequence"/>
</dbReference>
<accession>A0ABM9E2D7</accession>
<sequence>MKKSDTNAACLAPDNDSAFDPARFRMDLVDPAIDAIPAKKLGLGINNRVSSLFGAIPLGAARFYPPRARLLILLAALYKLHTPDLEAAGTRSRLPVTAPPGCAIRTYVLAPLRPVRRSALSKYCAPVARRFTSASPRRRVSLMRFRREEGQMWEHFSV</sequence>
<name>A0ABM9E2D7_9HYPH</name>
<evidence type="ECO:0000313" key="2">
    <source>
        <dbReference type="Proteomes" id="UP001153050"/>
    </source>
</evidence>
<comment type="caution">
    <text evidence="1">The sequence shown here is derived from an EMBL/GenBank/DDBJ whole genome shotgun (WGS) entry which is preliminary data.</text>
</comment>
<proteinExistence type="predicted"/>
<dbReference type="EMBL" id="CAKXZT010000130">
    <property type="protein sequence ID" value="CAH2402690.1"/>
    <property type="molecule type" value="Genomic_DNA"/>
</dbReference>
<gene>
    <name evidence="1" type="ORF">MES5069_350004</name>
</gene>
<protein>
    <submittedName>
        <fullName evidence="1">Uncharacterized protein</fullName>
    </submittedName>
</protein>
<keyword evidence="2" id="KW-1185">Reference proteome</keyword>
<organism evidence="1 2">
    <name type="scientific">Mesorhizobium escarrei</name>
    <dbReference type="NCBI Taxonomy" id="666018"/>
    <lineage>
        <taxon>Bacteria</taxon>
        <taxon>Pseudomonadati</taxon>
        <taxon>Pseudomonadota</taxon>
        <taxon>Alphaproteobacteria</taxon>
        <taxon>Hyphomicrobiales</taxon>
        <taxon>Phyllobacteriaceae</taxon>
        <taxon>Mesorhizobium</taxon>
    </lineage>
</organism>